<evidence type="ECO:0000313" key="3">
    <source>
        <dbReference type="Proteomes" id="UP000008549"/>
    </source>
</evidence>
<dbReference type="GO" id="GO:0038022">
    <property type="term" value="F:G protein-coupled olfactory receptor activity"/>
    <property type="evidence" value="ECO:0000318"/>
    <property type="project" value="GO_Central"/>
</dbReference>
<dbReference type="GO" id="GO:0042048">
    <property type="term" value="P:olfactory behavior"/>
    <property type="evidence" value="ECO:0000318"/>
    <property type="project" value="GO_Central"/>
</dbReference>
<feature type="transmembrane region" description="Helical" evidence="1">
    <location>
        <begin position="16"/>
        <end position="35"/>
    </location>
</feature>
<dbReference type="CTD" id="8589346"/>
<sequence>MIPLDQWKTFLKATKLTTGSFEIILNSFLILLIIFRSPKHLGAYKYLMIYISLVEIVYSILEMITEPHAFTHGPTLTVLRYFKHSRIGRNQGFYLIVMYAGTFGQSIALFGVHFIYRYGAVDNVFRTKYLGERKLFILFSLPLIYALWWSSVVFFLFQPSTESDEYLRIPLLQKYDTKVDDISYLIVFFYKPNEIGYLEPVWSAFFGMSCAWFMMSTSFFCVFYFGIKCYTKITKALKKSKMSSYYARSIQSQLFQALVMQTLIPVVLMYVPAGVSYSLPMFNIEAGLSTSFVIVTIDLSSCGSVTHHVHSPYLRDRPRGLGLLQLPTGMSDERSGPFLPGLFIAGNKINEKPQTVPDVHLPGQPAIFSGRSAFNPFTHMVSAVYAEDLSDGWGAGMAVNGVNSYGLNVRKNFDSYADVPLNLNDGMYQPFISAATVGAEYDYSKIREVSGALDLPVPGINELFDLNGRFMTKNALIVNTAMEFPLTLSDPNERAPYTFKYAVWAPDRHMAYGHVMPNVNLFVVGKDKIMERLKQNRLNPTMIG</sequence>
<gene>
    <name evidence="2 4" type="ORF">CBG06397</name>
    <name evidence="2" type="ORF">CBG_06397</name>
</gene>
<feature type="transmembrane region" description="Helical" evidence="1">
    <location>
        <begin position="136"/>
        <end position="157"/>
    </location>
</feature>
<dbReference type="eggNOG" id="ENOG502TGSD">
    <property type="taxonomic scope" value="Eukaryota"/>
</dbReference>
<protein>
    <submittedName>
        <fullName evidence="2">Protein CBG06397</fullName>
    </submittedName>
</protein>
<feature type="transmembrane region" description="Helical" evidence="1">
    <location>
        <begin position="201"/>
        <end position="225"/>
    </location>
</feature>
<keyword evidence="1" id="KW-0472">Membrane</keyword>
<dbReference type="WormBase" id="CBG06397">
    <property type="protein sequence ID" value="CBP49427"/>
    <property type="gene ID" value="WBGene00028681"/>
</dbReference>
<dbReference type="GO" id="GO:0005886">
    <property type="term" value="C:plasma membrane"/>
    <property type="evidence" value="ECO:0000318"/>
    <property type="project" value="GO_Central"/>
</dbReference>
<dbReference type="EMBL" id="HE601320">
    <property type="protein sequence ID" value="CAP26711.2"/>
    <property type="molecule type" value="Genomic_DNA"/>
</dbReference>
<evidence type="ECO:0000313" key="4">
    <source>
        <dbReference type="WormBase" id="CBG06397"/>
    </source>
</evidence>
<dbReference type="HOGENOM" id="CLU_500829_0_0_1"/>
<dbReference type="RefSeq" id="XP_045093202.1">
    <property type="nucleotide sequence ID" value="XM_045237144.1"/>
</dbReference>
<dbReference type="GO" id="GO:0007186">
    <property type="term" value="P:G protein-coupled receptor signaling pathway"/>
    <property type="evidence" value="ECO:0000318"/>
    <property type="project" value="GO_Central"/>
</dbReference>
<keyword evidence="1" id="KW-0812">Transmembrane</keyword>
<dbReference type="Proteomes" id="UP000008549">
    <property type="component" value="Unassembled WGS sequence"/>
</dbReference>
<reference evidence="2 3" key="1">
    <citation type="journal article" date="2003" name="PLoS Biol.">
        <title>The genome sequence of Caenorhabditis briggsae: a platform for comparative genomics.</title>
        <authorList>
            <person name="Stein L.D."/>
            <person name="Bao Z."/>
            <person name="Blasiar D."/>
            <person name="Blumenthal T."/>
            <person name="Brent M.R."/>
            <person name="Chen N."/>
            <person name="Chinwalla A."/>
            <person name="Clarke L."/>
            <person name="Clee C."/>
            <person name="Coghlan A."/>
            <person name="Coulson A."/>
            <person name="D'Eustachio P."/>
            <person name="Fitch D.H."/>
            <person name="Fulton L.A."/>
            <person name="Fulton R.E."/>
            <person name="Griffiths-Jones S."/>
            <person name="Harris T.W."/>
            <person name="Hillier L.W."/>
            <person name="Kamath R."/>
            <person name="Kuwabara P.E."/>
            <person name="Mardis E.R."/>
            <person name="Marra M.A."/>
            <person name="Miner T.L."/>
            <person name="Minx P."/>
            <person name="Mullikin J.C."/>
            <person name="Plumb R.W."/>
            <person name="Rogers J."/>
            <person name="Schein J.E."/>
            <person name="Sohrmann M."/>
            <person name="Spieth J."/>
            <person name="Stajich J.E."/>
            <person name="Wei C."/>
            <person name="Willey D."/>
            <person name="Wilson R.K."/>
            <person name="Durbin R."/>
            <person name="Waterston R.H."/>
        </authorList>
    </citation>
    <scope>NUCLEOTIDE SEQUENCE [LARGE SCALE GENOMIC DNA]</scope>
    <source>
        <strain evidence="2 3">AF16</strain>
    </source>
</reference>
<evidence type="ECO:0000256" key="1">
    <source>
        <dbReference type="SAM" id="Phobius"/>
    </source>
</evidence>
<dbReference type="AlphaFoldDB" id="A8X251"/>
<keyword evidence="3" id="KW-1185">Reference proteome</keyword>
<dbReference type="GeneID" id="8589346"/>
<dbReference type="Pfam" id="PF10326">
    <property type="entry name" value="7TM_GPCR_Str"/>
    <property type="match status" value="1"/>
</dbReference>
<keyword evidence="1" id="KW-1133">Transmembrane helix</keyword>
<organism evidence="2 3">
    <name type="scientific">Caenorhabditis briggsae</name>
    <dbReference type="NCBI Taxonomy" id="6238"/>
    <lineage>
        <taxon>Eukaryota</taxon>
        <taxon>Metazoa</taxon>
        <taxon>Ecdysozoa</taxon>
        <taxon>Nematoda</taxon>
        <taxon>Chromadorea</taxon>
        <taxon>Rhabditida</taxon>
        <taxon>Rhabditina</taxon>
        <taxon>Rhabditomorpha</taxon>
        <taxon>Rhabditoidea</taxon>
        <taxon>Rhabditidae</taxon>
        <taxon>Peloderinae</taxon>
        <taxon>Caenorhabditis</taxon>
    </lineage>
</organism>
<dbReference type="InParanoid" id="A8X251"/>
<name>A8X251_CAEBR</name>
<proteinExistence type="predicted"/>
<evidence type="ECO:0000313" key="2">
    <source>
        <dbReference type="EMBL" id="CAP26711.2"/>
    </source>
</evidence>
<dbReference type="KEGG" id="cbr:CBG_06397"/>
<feature type="transmembrane region" description="Helical" evidence="1">
    <location>
        <begin position="93"/>
        <end position="116"/>
    </location>
</feature>
<dbReference type="InterPro" id="IPR019428">
    <property type="entry name" value="7TM_GPCR_serpentine_rcpt_Str"/>
</dbReference>
<feature type="transmembrane region" description="Helical" evidence="1">
    <location>
        <begin position="245"/>
        <end position="271"/>
    </location>
</feature>
<dbReference type="SUPFAM" id="SSF81321">
    <property type="entry name" value="Family A G protein-coupled receptor-like"/>
    <property type="match status" value="1"/>
</dbReference>
<reference evidence="2 3" key="2">
    <citation type="journal article" date="2011" name="PLoS Genet.">
        <title>Caenorhabditis briggsae recombinant inbred line genotypes reveal inter-strain incompatibility and the evolution of recombination.</title>
        <authorList>
            <person name="Ross J.A."/>
            <person name="Koboldt D.C."/>
            <person name="Staisch J.E."/>
            <person name="Chamberlin H.M."/>
            <person name="Gupta B.P."/>
            <person name="Miller R.D."/>
            <person name="Baird S.E."/>
            <person name="Haag E.S."/>
        </authorList>
    </citation>
    <scope>NUCLEOTIDE SEQUENCE [LARGE SCALE GENOMIC DNA]</scope>
    <source>
        <strain evidence="2 3">AF16</strain>
    </source>
</reference>
<dbReference type="PANTHER" id="PTHR22943:SF109">
    <property type="entry name" value="SEVEN TM RECEPTOR"/>
    <property type="match status" value="1"/>
</dbReference>
<accession>A8X251</accession>
<dbReference type="PANTHER" id="PTHR22943">
    <property type="entry name" value="7-TRANSMEMBRANE DOMAIN RECEPTOR C.ELEGANS"/>
    <property type="match status" value="1"/>
</dbReference>
<feature type="transmembrane region" description="Helical" evidence="1">
    <location>
        <begin position="47"/>
        <end position="65"/>
    </location>
</feature>